<sequence>MRPHLWQYSLFCCLPLKFSVQGKVVNVTINDQSPSLFYSPEDGWNDSLKPCPGCTAHPNASKAIYGTWHDSTHYPDVGSELSPMPNVSALFNGTAIYVICILAKTTTSPTGNSDMSFYIDDDLVGQFIQATPGEPGFEYNVTVYSNSSIPVGQHRFTLQNGHIGGNKSLALFDALVYSYV</sequence>
<reference evidence="2" key="1">
    <citation type="submission" date="2023-06" db="EMBL/GenBank/DDBJ databases">
        <authorList>
            <consortium name="Lawrence Berkeley National Laboratory"/>
            <person name="Ahrendt S."/>
            <person name="Sahu N."/>
            <person name="Indic B."/>
            <person name="Wong-Bajracharya J."/>
            <person name="Merenyi Z."/>
            <person name="Ke H.-M."/>
            <person name="Monk M."/>
            <person name="Kocsube S."/>
            <person name="Drula E."/>
            <person name="Lipzen A."/>
            <person name="Balint B."/>
            <person name="Henrissat B."/>
            <person name="Andreopoulos B."/>
            <person name="Martin F.M."/>
            <person name="Harder C.B."/>
            <person name="Rigling D."/>
            <person name="Ford K.L."/>
            <person name="Foster G.D."/>
            <person name="Pangilinan J."/>
            <person name="Papanicolaou A."/>
            <person name="Barry K."/>
            <person name="LaButti K."/>
            <person name="Viragh M."/>
            <person name="Koriabine M."/>
            <person name="Yan M."/>
            <person name="Riley R."/>
            <person name="Champramary S."/>
            <person name="Plett K.L."/>
            <person name="Tsai I.J."/>
            <person name="Slot J."/>
            <person name="Sipos G."/>
            <person name="Plett J."/>
            <person name="Nagy L.G."/>
            <person name="Grigoriev I.V."/>
        </authorList>
    </citation>
    <scope>NUCLEOTIDE SEQUENCE</scope>
    <source>
        <strain evidence="2">CCBAS 213</strain>
    </source>
</reference>
<proteinExistence type="predicted"/>
<accession>A0AA39NRA3</accession>
<keyword evidence="3" id="KW-1185">Reference proteome</keyword>
<protein>
    <submittedName>
        <fullName evidence="2">Uncharacterized protein</fullName>
    </submittedName>
</protein>
<gene>
    <name evidence="2" type="ORF">EV420DRAFT_1473466</name>
</gene>
<comment type="caution">
    <text evidence="2">The sequence shown here is derived from an EMBL/GenBank/DDBJ whole genome shotgun (WGS) entry which is preliminary data.</text>
</comment>
<feature type="chain" id="PRO_5041377687" evidence="1">
    <location>
        <begin position="23"/>
        <end position="180"/>
    </location>
</feature>
<feature type="signal peptide" evidence="1">
    <location>
        <begin position="1"/>
        <end position="22"/>
    </location>
</feature>
<dbReference type="EMBL" id="JAUEPS010000001">
    <property type="protein sequence ID" value="KAK0470409.1"/>
    <property type="molecule type" value="Genomic_DNA"/>
</dbReference>
<dbReference type="GeneID" id="85352688"/>
<organism evidence="2 3">
    <name type="scientific">Armillaria tabescens</name>
    <name type="common">Ringless honey mushroom</name>
    <name type="synonym">Agaricus tabescens</name>
    <dbReference type="NCBI Taxonomy" id="1929756"/>
    <lineage>
        <taxon>Eukaryota</taxon>
        <taxon>Fungi</taxon>
        <taxon>Dikarya</taxon>
        <taxon>Basidiomycota</taxon>
        <taxon>Agaricomycotina</taxon>
        <taxon>Agaricomycetes</taxon>
        <taxon>Agaricomycetidae</taxon>
        <taxon>Agaricales</taxon>
        <taxon>Marasmiineae</taxon>
        <taxon>Physalacriaceae</taxon>
        <taxon>Desarmillaria</taxon>
    </lineage>
</organism>
<evidence type="ECO:0000313" key="2">
    <source>
        <dbReference type="EMBL" id="KAK0470409.1"/>
    </source>
</evidence>
<dbReference type="AlphaFoldDB" id="A0AA39NRA3"/>
<dbReference type="Proteomes" id="UP001175211">
    <property type="component" value="Unassembled WGS sequence"/>
</dbReference>
<evidence type="ECO:0000256" key="1">
    <source>
        <dbReference type="SAM" id="SignalP"/>
    </source>
</evidence>
<keyword evidence="1" id="KW-0732">Signal</keyword>
<evidence type="ECO:0000313" key="3">
    <source>
        <dbReference type="Proteomes" id="UP001175211"/>
    </source>
</evidence>
<dbReference type="RefSeq" id="XP_060340202.1">
    <property type="nucleotide sequence ID" value="XM_060469140.1"/>
</dbReference>
<name>A0AA39NRA3_ARMTA</name>